<gene>
    <name evidence="2" type="ORF">J5N97_004264</name>
</gene>
<name>A0A9D5HR87_9LILI</name>
<keyword evidence="3" id="KW-1185">Reference proteome</keyword>
<evidence type="ECO:0000313" key="2">
    <source>
        <dbReference type="EMBL" id="KAJ0985908.1"/>
    </source>
</evidence>
<keyword evidence="1" id="KW-0472">Membrane</keyword>
<proteinExistence type="predicted"/>
<dbReference type="EMBL" id="JAGGNH010000001">
    <property type="protein sequence ID" value="KAJ0985908.1"/>
    <property type="molecule type" value="Genomic_DNA"/>
</dbReference>
<keyword evidence="1" id="KW-1133">Transmembrane helix</keyword>
<dbReference type="Pfam" id="PF04450">
    <property type="entry name" value="BSP"/>
    <property type="match status" value="1"/>
</dbReference>
<comment type="caution">
    <text evidence="2">The sequence shown here is derived from an EMBL/GenBank/DDBJ whole genome shotgun (WGS) entry which is preliminary data.</text>
</comment>
<feature type="transmembrane region" description="Helical" evidence="1">
    <location>
        <begin position="15"/>
        <end position="32"/>
    </location>
</feature>
<reference evidence="2" key="2">
    <citation type="journal article" date="2022" name="Hortic Res">
        <title>The genome of Dioscorea zingiberensis sheds light on the biosynthesis, origin and evolution of the medicinally important diosgenin saponins.</title>
        <authorList>
            <person name="Li Y."/>
            <person name="Tan C."/>
            <person name="Li Z."/>
            <person name="Guo J."/>
            <person name="Li S."/>
            <person name="Chen X."/>
            <person name="Wang C."/>
            <person name="Dai X."/>
            <person name="Yang H."/>
            <person name="Song W."/>
            <person name="Hou L."/>
            <person name="Xu J."/>
            <person name="Tong Z."/>
            <person name="Xu A."/>
            <person name="Yuan X."/>
            <person name="Wang W."/>
            <person name="Yang Q."/>
            <person name="Chen L."/>
            <person name="Sun Z."/>
            <person name="Wang K."/>
            <person name="Pan B."/>
            <person name="Chen J."/>
            <person name="Bao Y."/>
            <person name="Liu F."/>
            <person name="Qi X."/>
            <person name="Gang D.R."/>
            <person name="Wen J."/>
            <person name="Li J."/>
        </authorList>
    </citation>
    <scope>NUCLEOTIDE SEQUENCE</scope>
    <source>
        <strain evidence="2">Dzin_1.0</strain>
    </source>
</reference>
<dbReference type="Proteomes" id="UP001085076">
    <property type="component" value="Miscellaneous, Linkage group lg01"/>
</dbReference>
<dbReference type="AlphaFoldDB" id="A0A9D5HR87"/>
<dbReference type="PANTHER" id="PTHR33321">
    <property type="match status" value="1"/>
</dbReference>
<dbReference type="OrthoDB" id="1924946at2759"/>
<evidence type="ECO:0000313" key="3">
    <source>
        <dbReference type="Proteomes" id="UP001085076"/>
    </source>
</evidence>
<evidence type="ECO:0000256" key="1">
    <source>
        <dbReference type="SAM" id="Phobius"/>
    </source>
</evidence>
<organism evidence="2 3">
    <name type="scientific">Dioscorea zingiberensis</name>
    <dbReference type="NCBI Taxonomy" id="325984"/>
    <lineage>
        <taxon>Eukaryota</taxon>
        <taxon>Viridiplantae</taxon>
        <taxon>Streptophyta</taxon>
        <taxon>Embryophyta</taxon>
        <taxon>Tracheophyta</taxon>
        <taxon>Spermatophyta</taxon>
        <taxon>Magnoliopsida</taxon>
        <taxon>Liliopsida</taxon>
        <taxon>Dioscoreales</taxon>
        <taxon>Dioscoreaceae</taxon>
        <taxon>Dioscorea</taxon>
    </lineage>
</organism>
<sequence length="244" mass="27124">MEQHPLLLSTSNTTILIRLSAILTITFLSLWANHEASKGLQTTIMLSNPSFLAGRHFNLLFVSNGAAERLIYRASHSVEHELYPANDLHSKKPVLHVTLYMASQNLNTDVTVTPDNVPNQFTIHLSPSLMAKADIKTSVAAAIHRGVARVWLFHGGGTAPPFVLDAMVECLAMLAGFSKASYDTEEERRLKSGLLQRCEHERQGFVTRLNEAMREHWTEDAAEEWVVSRPYAAGAGCEESRQVM</sequence>
<keyword evidence="1" id="KW-0812">Transmembrane</keyword>
<reference evidence="2" key="1">
    <citation type="submission" date="2021-03" db="EMBL/GenBank/DDBJ databases">
        <authorList>
            <person name="Li Z."/>
            <person name="Yang C."/>
        </authorList>
    </citation>
    <scope>NUCLEOTIDE SEQUENCE</scope>
    <source>
        <strain evidence="2">Dzin_1.0</strain>
        <tissue evidence="2">Leaf</tissue>
    </source>
</reference>
<protein>
    <submittedName>
        <fullName evidence="2">Uncharacterized protein</fullName>
    </submittedName>
</protein>
<accession>A0A9D5HR87</accession>
<dbReference type="InterPro" id="IPR007541">
    <property type="entry name" value="Uncharacterised_BSP"/>
</dbReference>
<dbReference type="PANTHER" id="PTHR33321:SF3">
    <property type="entry name" value="OS05G0582000 PROTEIN"/>
    <property type="match status" value="1"/>
</dbReference>